<sequence length="131" mass="14172">MQPTAVVEGDVVVEKRGGQEQAVAGESGALALASDDPSNGAQKQKHTSSEVLTEEEELPRWRDHTPWPQRRTLWPSPSDDGPVSTGGFLRTVISSVWLPPALLPFLPSSHSPGNTVAFTRQNQQPHALARC</sequence>
<proteinExistence type="predicted"/>
<dbReference type="Proteomes" id="UP001558632">
    <property type="component" value="Unassembled WGS sequence"/>
</dbReference>
<protein>
    <submittedName>
        <fullName evidence="2">Uncharacterized protein</fullName>
    </submittedName>
</protein>
<evidence type="ECO:0000256" key="1">
    <source>
        <dbReference type="SAM" id="MobiDB-lite"/>
    </source>
</evidence>
<accession>A0ABR3KDT1</accession>
<feature type="region of interest" description="Disordered" evidence="1">
    <location>
        <begin position="1"/>
        <end position="85"/>
    </location>
</feature>
<gene>
    <name evidence="2" type="ORF">TSPI_03923</name>
</gene>
<reference evidence="2 3" key="1">
    <citation type="submission" date="2024-07" db="EMBL/GenBank/DDBJ databases">
        <title>Enhanced genomic and transcriptomic resources for Trichinella pseudospiralis and T. spiralis underpin the discovery of pronounced molecular differences between stages and species.</title>
        <authorList>
            <person name="Pasi K.K."/>
            <person name="La Rosa G."/>
            <person name="Gomez-Morales M.A."/>
            <person name="Tosini F."/>
            <person name="Sumanam S."/>
            <person name="Young N.D."/>
            <person name="Chang B.C."/>
            <person name="Robin G.B."/>
        </authorList>
    </citation>
    <scope>NUCLEOTIDE SEQUENCE [LARGE SCALE GENOMIC DNA]</scope>
    <source>
        <strain evidence="2">ISS534</strain>
    </source>
</reference>
<comment type="caution">
    <text evidence="2">The sequence shown here is derived from an EMBL/GenBank/DDBJ whole genome shotgun (WGS) entry which is preliminary data.</text>
</comment>
<evidence type="ECO:0000313" key="3">
    <source>
        <dbReference type="Proteomes" id="UP001558632"/>
    </source>
</evidence>
<organism evidence="2 3">
    <name type="scientific">Trichinella spiralis</name>
    <name type="common">Trichina worm</name>
    <dbReference type="NCBI Taxonomy" id="6334"/>
    <lineage>
        <taxon>Eukaryota</taxon>
        <taxon>Metazoa</taxon>
        <taxon>Ecdysozoa</taxon>
        <taxon>Nematoda</taxon>
        <taxon>Enoplea</taxon>
        <taxon>Dorylaimia</taxon>
        <taxon>Trichinellida</taxon>
        <taxon>Trichinellidae</taxon>
        <taxon>Trichinella</taxon>
    </lineage>
</organism>
<keyword evidence="3" id="KW-1185">Reference proteome</keyword>
<dbReference type="EMBL" id="JBEUSY010000376">
    <property type="protein sequence ID" value="KAL1235927.1"/>
    <property type="molecule type" value="Genomic_DNA"/>
</dbReference>
<name>A0ABR3KDT1_TRISP</name>
<evidence type="ECO:0000313" key="2">
    <source>
        <dbReference type="EMBL" id="KAL1235927.1"/>
    </source>
</evidence>